<dbReference type="AlphaFoldDB" id="A0AAU7ZZV5"/>
<name>A0AAU7ZZV5_9BURK</name>
<evidence type="ECO:0000313" key="1">
    <source>
        <dbReference type="EMBL" id="XCC56918.1"/>
    </source>
</evidence>
<gene>
    <name evidence="1" type="ORF">NKE59_05280</name>
</gene>
<protein>
    <submittedName>
        <fullName evidence="1">Uncharacterized protein</fullName>
    </submittedName>
</protein>
<accession>A0AAU7ZZV5</accession>
<dbReference type="EMBL" id="CP099959">
    <property type="protein sequence ID" value="XCC56918.1"/>
    <property type="molecule type" value="Genomic_DNA"/>
</dbReference>
<reference evidence="1" key="1">
    <citation type="submission" date="2022-06" db="EMBL/GenBank/DDBJ databases">
        <title>New Polynucleobacter species.</title>
        <authorList>
            <person name="Hahn M.W."/>
        </authorList>
    </citation>
    <scope>NUCLEOTIDE SEQUENCE</scope>
    <source>
        <strain evidence="1">UK-FUSCHL-C3</strain>
    </source>
</reference>
<organism evidence="1">
    <name type="scientific">Polynucleobacter sp. UK-FUSCHL-C3</name>
    <dbReference type="NCBI Taxonomy" id="2955208"/>
    <lineage>
        <taxon>Bacteria</taxon>
        <taxon>Pseudomonadati</taxon>
        <taxon>Pseudomonadota</taxon>
        <taxon>Betaproteobacteria</taxon>
        <taxon>Burkholderiales</taxon>
        <taxon>Burkholderiaceae</taxon>
        <taxon>Polynucleobacter</taxon>
    </lineage>
</organism>
<proteinExistence type="predicted"/>
<dbReference type="RefSeq" id="WP_353437919.1">
    <property type="nucleotide sequence ID" value="NZ_CP099959.1"/>
</dbReference>
<sequence>MTALSRLEKLEQKLLPKVKQVHFVGWADCEWNECDGLVRQPNESKEQFFKRVRLNNPDRLIFWCE</sequence>